<keyword evidence="1 6" id="KW-0540">Nuclease</keyword>
<evidence type="ECO:0000256" key="1">
    <source>
        <dbReference type="ARBA" id="ARBA00022722"/>
    </source>
</evidence>
<evidence type="ECO:0000256" key="3">
    <source>
        <dbReference type="ARBA" id="ARBA00022763"/>
    </source>
</evidence>
<dbReference type="NCBIfam" id="TIGR00632">
    <property type="entry name" value="vsr"/>
    <property type="match status" value="1"/>
</dbReference>
<dbReference type="InterPro" id="IPR004603">
    <property type="entry name" value="DNA_mismatch_endonuc_vsr"/>
</dbReference>
<keyword evidence="4 6" id="KW-0378">Hydrolase</keyword>
<dbReference type="Pfam" id="PF04480">
    <property type="entry name" value="DUF559"/>
    <property type="match status" value="1"/>
</dbReference>
<evidence type="ECO:0000259" key="7">
    <source>
        <dbReference type="Pfam" id="PF04480"/>
    </source>
</evidence>
<sequence>MDVLTKEQRHKNMSHIRAKNTRPEVMLRKALWQRGIHYRKNYADLPGKPDIALTRYKIAVFIDGDFWHARGHQDCPGEQVASNKEFWQKKLKNNVERDKAVNDALTEAGWLVLRFWSSDVMKHLDDCINQILQYIPDKQ</sequence>
<dbReference type="RefSeq" id="WP_301877259.1">
    <property type="nucleotide sequence ID" value="NZ_JBBMEU010000050.1"/>
</dbReference>
<evidence type="ECO:0000256" key="5">
    <source>
        <dbReference type="ARBA" id="ARBA00023204"/>
    </source>
</evidence>
<dbReference type="InterPro" id="IPR007569">
    <property type="entry name" value="DUF559"/>
</dbReference>
<dbReference type="Gene3D" id="3.40.960.10">
    <property type="entry name" value="VSR Endonuclease"/>
    <property type="match status" value="1"/>
</dbReference>
<dbReference type="EMBL" id="JBBMEU010000050">
    <property type="protein sequence ID" value="MEQ2422757.1"/>
    <property type="molecule type" value="Genomic_DNA"/>
</dbReference>
<evidence type="ECO:0000313" key="9">
    <source>
        <dbReference type="Proteomes" id="UP001433088"/>
    </source>
</evidence>
<dbReference type="CDD" id="cd00221">
    <property type="entry name" value="Vsr"/>
    <property type="match status" value="1"/>
</dbReference>
<accession>A0ABV1CZJ4</accession>
<dbReference type="SUPFAM" id="SSF52980">
    <property type="entry name" value="Restriction endonuclease-like"/>
    <property type="match status" value="1"/>
</dbReference>
<keyword evidence="2 6" id="KW-0255">Endonuclease</keyword>
<dbReference type="Pfam" id="PF03852">
    <property type="entry name" value="Vsr"/>
    <property type="match status" value="1"/>
</dbReference>
<proteinExistence type="inferred from homology"/>
<feature type="domain" description="DUF559" evidence="7">
    <location>
        <begin position="93"/>
        <end position="135"/>
    </location>
</feature>
<name>A0ABV1CZJ4_9FIRM</name>
<dbReference type="PIRSF" id="PIRSF018267">
    <property type="entry name" value="VSR_endonuc"/>
    <property type="match status" value="1"/>
</dbReference>
<protein>
    <recommendedName>
        <fullName evidence="6">Very short patch repair endonuclease</fullName>
        <ecNumber evidence="6">3.1.-.-</ecNumber>
    </recommendedName>
</protein>
<evidence type="ECO:0000313" key="8">
    <source>
        <dbReference type="EMBL" id="MEQ2422757.1"/>
    </source>
</evidence>
<comment type="similarity">
    <text evidence="6">Belongs to the vsr family.</text>
</comment>
<dbReference type="GO" id="GO:0004519">
    <property type="term" value="F:endonuclease activity"/>
    <property type="evidence" value="ECO:0007669"/>
    <property type="project" value="UniProtKB-KW"/>
</dbReference>
<dbReference type="InterPro" id="IPR011335">
    <property type="entry name" value="Restrct_endonuc-II-like"/>
</dbReference>
<keyword evidence="3 6" id="KW-0227">DNA damage</keyword>
<dbReference type="Proteomes" id="UP001433088">
    <property type="component" value="Unassembled WGS sequence"/>
</dbReference>
<keyword evidence="9" id="KW-1185">Reference proteome</keyword>
<organism evidence="8 9">
    <name type="scientific">Megasphaera intestinihominis</name>
    <dbReference type="NCBI Taxonomy" id="3133159"/>
    <lineage>
        <taxon>Bacteria</taxon>
        <taxon>Bacillati</taxon>
        <taxon>Bacillota</taxon>
        <taxon>Negativicutes</taxon>
        <taxon>Veillonellales</taxon>
        <taxon>Veillonellaceae</taxon>
        <taxon>Megasphaera</taxon>
    </lineage>
</organism>
<gene>
    <name evidence="8" type="ORF">WMO23_08470</name>
</gene>
<keyword evidence="5 6" id="KW-0234">DNA repair</keyword>
<evidence type="ECO:0000256" key="6">
    <source>
        <dbReference type="PIRNR" id="PIRNR018267"/>
    </source>
</evidence>
<comment type="caution">
    <text evidence="8">The sequence shown here is derived from an EMBL/GenBank/DDBJ whole genome shotgun (WGS) entry which is preliminary data.</text>
</comment>
<comment type="function">
    <text evidence="6">May nick specific sequences that contain T:G mispairs resulting from m5C-deamination.</text>
</comment>
<reference evidence="8 9" key="1">
    <citation type="submission" date="2024-03" db="EMBL/GenBank/DDBJ databases">
        <title>Human intestinal bacterial collection.</title>
        <authorList>
            <person name="Pauvert C."/>
            <person name="Hitch T.C.A."/>
            <person name="Clavel T."/>
        </authorList>
    </citation>
    <scope>NUCLEOTIDE SEQUENCE [LARGE SCALE GENOMIC DNA]</scope>
    <source>
        <strain evidence="8 9">CLA-AA-H81</strain>
    </source>
</reference>
<dbReference type="EC" id="3.1.-.-" evidence="6"/>
<evidence type="ECO:0000256" key="2">
    <source>
        <dbReference type="ARBA" id="ARBA00022759"/>
    </source>
</evidence>
<evidence type="ECO:0000256" key="4">
    <source>
        <dbReference type="ARBA" id="ARBA00022801"/>
    </source>
</evidence>